<evidence type="ECO:0000256" key="8">
    <source>
        <dbReference type="ARBA" id="ARBA00023326"/>
    </source>
</evidence>
<evidence type="ECO:0000256" key="1">
    <source>
        <dbReference type="ARBA" id="ARBA00000448"/>
    </source>
</evidence>
<keyword evidence="6" id="KW-0119">Carbohydrate metabolism</keyword>
<name>A0A2W2FJB0_9ACTN</name>
<dbReference type="InterPro" id="IPR017736">
    <property type="entry name" value="Glyco_hydro_1_beta-glucosidase"/>
</dbReference>
<evidence type="ECO:0000256" key="5">
    <source>
        <dbReference type="ARBA" id="ARBA00023001"/>
    </source>
</evidence>
<dbReference type="Gene3D" id="3.20.20.80">
    <property type="entry name" value="Glycosidases"/>
    <property type="match status" value="1"/>
</dbReference>
<accession>A0A2W2FJB0</accession>
<dbReference type="PRINTS" id="PR00131">
    <property type="entry name" value="GLHYDRLASE1"/>
</dbReference>
<comment type="caution">
    <text evidence="12">The sequence shown here is derived from an EMBL/GenBank/DDBJ whole genome shotgun (WGS) entry which is preliminary data.</text>
</comment>
<feature type="active site" description="Nucleophile" evidence="9">
    <location>
        <position position="368"/>
    </location>
</feature>
<feature type="binding site" evidence="10">
    <location>
        <position position="18"/>
    </location>
    <ligand>
        <name>substrate</name>
    </ligand>
</feature>
<keyword evidence="5" id="KW-0136">Cellulose degradation</keyword>
<keyword evidence="7 11" id="KW-0326">Glycosidase</keyword>
<dbReference type="Proteomes" id="UP000249304">
    <property type="component" value="Unassembled WGS sequence"/>
</dbReference>
<evidence type="ECO:0000313" key="13">
    <source>
        <dbReference type="Proteomes" id="UP000249304"/>
    </source>
</evidence>
<gene>
    <name evidence="12" type="ORF">C1J01_05325</name>
</gene>
<keyword evidence="4 11" id="KW-0378">Hydrolase</keyword>
<proteinExistence type="inferred from homology"/>
<evidence type="ECO:0000313" key="12">
    <source>
        <dbReference type="EMBL" id="PZG21847.1"/>
    </source>
</evidence>
<sequence>MPAFPDNFLWGTATAAYQVEGAWNEDGRTPSIWDTFSHTPGLVANGDTGDVACDHYHRLEEDLDLLAALGVGAYRFSISWPRVQPGGRGPANGPGLAFYSRLVDGLLTRDIAPVATLYHWDLPQELEDAGGWPQRDTALRFADYARLMGDALGDRVHTWITLNEPWCSAYLGYASGVHAPARTEPAAALAAVHHLNLGHGLAVQALRSTAAKDARMSVTLNLHHVRGVSEADADAVRRADAVANRAFLGPMLEGAYPRDLIEDTAAVTDWSFVRDGDEATACQPLDVLGVNYYNPTLVRQWDGAGPRETADGHQDGAASPWIACEDVEFVKQPGPYTEMGWNIDETGLTELLLRLHRDYPSMPTMITENGAAFPDPVGEDGRVHDEDRVDYLRRHLTAVAEAMEAGADVRGYFVWSLMDNFEWAHGYAKRFGIVRVDRDTMERTWKDSAYWYRDVVATGKLG</sequence>
<dbReference type="GO" id="GO:0005829">
    <property type="term" value="C:cytosol"/>
    <property type="evidence" value="ECO:0007669"/>
    <property type="project" value="TreeGrafter"/>
</dbReference>
<dbReference type="NCBIfam" id="TIGR03356">
    <property type="entry name" value="BGL"/>
    <property type="match status" value="1"/>
</dbReference>
<dbReference type="PANTHER" id="PTHR10353:SF36">
    <property type="entry name" value="LP05116P"/>
    <property type="match status" value="1"/>
</dbReference>
<dbReference type="AlphaFoldDB" id="A0A2W2FJB0"/>
<dbReference type="SUPFAM" id="SSF51445">
    <property type="entry name" value="(Trans)glycosidases"/>
    <property type="match status" value="1"/>
</dbReference>
<dbReference type="OrthoDB" id="5166882at2"/>
<comment type="catalytic activity">
    <reaction evidence="1 11">
        <text>Hydrolysis of terminal, non-reducing beta-D-glucosyl residues with release of beta-D-glucose.</text>
        <dbReference type="EC" id="3.2.1.21"/>
    </reaction>
</comment>
<dbReference type="RefSeq" id="WP_111176626.1">
    <property type="nucleotide sequence ID" value="NZ_POUD01000013.1"/>
</dbReference>
<dbReference type="InterPro" id="IPR001360">
    <property type="entry name" value="Glyco_hydro_1"/>
</dbReference>
<evidence type="ECO:0000256" key="2">
    <source>
        <dbReference type="ARBA" id="ARBA00010838"/>
    </source>
</evidence>
<organism evidence="12 13">
    <name type="scientific">Nonomuraea aridisoli</name>
    <dbReference type="NCBI Taxonomy" id="2070368"/>
    <lineage>
        <taxon>Bacteria</taxon>
        <taxon>Bacillati</taxon>
        <taxon>Actinomycetota</taxon>
        <taxon>Actinomycetes</taxon>
        <taxon>Streptosporangiales</taxon>
        <taxon>Streptosporangiaceae</taxon>
        <taxon>Nonomuraea</taxon>
    </lineage>
</organism>
<evidence type="ECO:0000256" key="4">
    <source>
        <dbReference type="ARBA" id="ARBA00022801"/>
    </source>
</evidence>
<feature type="binding site" evidence="10">
    <location>
        <position position="293"/>
    </location>
    <ligand>
        <name>substrate</name>
    </ligand>
</feature>
<dbReference type="InterPro" id="IPR033132">
    <property type="entry name" value="GH_1_N_CS"/>
</dbReference>
<dbReference type="InterPro" id="IPR017853">
    <property type="entry name" value="GH"/>
</dbReference>
<dbReference type="FunFam" id="3.20.20.80:FF:000004">
    <property type="entry name" value="Beta-glucosidase 6-phospho-beta-glucosidase"/>
    <property type="match status" value="1"/>
</dbReference>
<dbReference type="GO" id="GO:0008422">
    <property type="term" value="F:beta-glucosidase activity"/>
    <property type="evidence" value="ECO:0007669"/>
    <property type="project" value="UniProtKB-EC"/>
</dbReference>
<feature type="binding site" evidence="10">
    <location>
        <position position="163"/>
    </location>
    <ligand>
        <name>substrate</name>
    </ligand>
</feature>
<dbReference type="EC" id="3.2.1.21" evidence="3 11"/>
<keyword evidence="13" id="KW-1185">Reference proteome</keyword>
<protein>
    <recommendedName>
        <fullName evidence="3 11">Beta-glucosidase</fullName>
        <ecNumber evidence="3 11">3.2.1.21</ecNumber>
    </recommendedName>
</protein>
<evidence type="ECO:0000256" key="6">
    <source>
        <dbReference type="ARBA" id="ARBA00023277"/>
    </source>
</evidence>
<dbReference type="EMBL" id="POUD01000013">
    <property type="protein sequence ID" value="PZG21847.1"/>
    <property type="molecule type" value="Genomic_DNA"/>
</dbReference>
<evidence type="ECO:0000256" key="7">
    <source>
        <dbReference type="ARBA" id="ARBA00023295"/>
    </source>
</evidence>
<evidence type="ECO:0000256" key="11">
    <source>
        <dbReference type="RuleBase" id="RU361175"/>
    </source>
</evidence>
<evidence type="ECO:0000256" key="3">
    <source>
        <dbReference type="ARBA" id="ARBA00012744"/>
    </source>
</evidence>
<feature type="binding site" evidence="10">
    <location>
        <begin position="422"/>
        <end position="423"/>
    </location>
    <ligand>
        <name>substrate</name>
    </ligand>
</feature>
<evidence type="ECO:0000256" key="10">
    <source>
        <dbReference type="PIRSR" id="PIRSR617736-2"/>
    </source>
</evidence>
<feature type="active site" description="Proton donor" evidence="9">
    <location>
        <position position="164"/>
    </location>
</feature>
<feature type="binding site" evidence="10">
    <location>
        <position position="119"/>
    </location>
    <ligand>
        <name>substrate</name>
    </ligand>
</feature>
<comment type="similarity">
    <text evidence="2 11">Belongs to the glycosyl hydrolase 1 family.</text>
</comment>
<feature type="binding site" evidence="10">
    <location>
        <position position="415"/>
    </location>
    <ligand>
        <name>substrate</name>
    </ligand>
</feature>
<keyword evidence="8" id="KW-0624">Polysaccharide degradation</keyword>
<dbReference type="Pfam" id="PF00232">
    <property type="entry name" value="Glyco_hydro_1"/>
    <property type="match status" value="1"/>
</dbReference>
<reference evidence="12 13" key="1">
    <citation type="submission" date="2018-01" db="EMBL/GenBank/DDBJ databases">
        <title>Draft genome sequence of Nonomuraea sp. KC333.</title>
        <authorList>
            <person name="Sahin N."/>
            <person name="Saygin H."/>
            <person name="Ay H."/>
        </authorList>
    </citation>
    <scope>NUCLEOTIDE SEQUENCE [LARGE SCALE GENOMIC DNA]</scope>
    <source>
        <strain evidence="12 13">KC333</strain>
    </source>
</reference>
<evidence type="ECO:0000256" key="9">
    <source>
        <dbReference type="PIRSR" id="PIRSR617736-1"/>
    </source>
</evidence>
<dbReference type="GO" id="GO:0030245">
    <property type="term" value="P:cellulose catabolic process"/>
    <property type="evidence" value="ECO:0007669"/>
    <property type="project" value="UniProtKB-KW"/>
</dbReference>
<dbReference type="PANTHER" id="PTHR10353">
    <property type="entry name" value="GLYCOSYL HYDROLASE"/>
    <property type="match status" value="1"/>
</dbReference>
<dbReference type="PROSITE" id="PS00653">
    <property type="entry name" value="GLYCOSYL_HYDROL_F1_2"/>
    <property type="match status" value="1"/>
</dbReference>